<dbReference type="EMBL" id="PIDR01000749">
    <property type="protein sequence ID" value="PLO66350.1"/>
    <property type="molecule type" value="Genomic_DNA"/>
</dbReference>
<keyword evidence="2" id="KW-0808">Transferase</keyword>
<comment type="caution">
    <text evidence="2">The sequence shown here is derived from an EMBL/GenBank/DDBJ whole genome shotgun (WGS) entry which is preliminary data.</text>
</comment>
<feature type="transmembrane region" description="Helical" evidence="1">
    <location>
        <begin position="113"/>
        <end position="135"/>
    </location>
</feature>
<feature type="transmembrane region" description="Helical" evidence="1">
    <location>
        <begin position="43"/>
        <end position="59"/>
    </location>
</feature>
<evidence type="ECO:0000313" key="3">
    <source>
        <dbReference type="Proteomes" id="UP000234667"/>
    </source>
</evidence>
<feature type="transmembrane region" description="Helical" evidence="1">
    <location>
        <begin position="20"/>
        <end position="37"/>
    </location>
</feature>
<keyword evidence="1" id="KW-1133">Transmembrane helix</keyword>
<dbReference type="Pfam" id="PF13727">
    <property type="entry name" value="CoA_binding_3"/>
    <property type="match status" value="1"/>
</dbReference>
<keyword evidence="1" id="KW-0812">Transmembrane</keyword>
<dbReference type="PANTHER" id="PTHR43318:SF2">
    <property type="entry name" value="UDP-N-ACETYLGLUCOSAMINE 4,6-DEHYDRATASE (INVERTING)"/>
    <property type="match status" value="1"/>
</dbReference>
<sequence>MTDSTIKIYNARYSKLMKLLDFIAVNLFIFAYLKYFFVEPSTASLFLGIIYSLIFIRANEHFQLYSGQFKGQYLKKLTKLFFSVSISGLLSFLLFVSAELLLNNHASTNAVRLAEIIVLCSIAIFISMFLIRVISSRYFFKSRLKVAILGITPAGLAIEQALFKEYTHDGIDITFFEDRAVQRDSRLLSIEKKGNSRDLLALAKAGEIDEVYIALPMVAQQRIRQFLNEFSDTTVDVFLVPDLFSYSSHISQLRMFGNIQTISIFTSPFEGEGAVLKRIEDIVLGAFFTLVSLPVMLAVAIGIKL</sequence>
<dbReference type="GO" id="GO:0016740">
    <property type="term" value="F:transferase activity"/>
    <property type="evidence" value="ECO:0007669"/>
    <property type="project" value="UniProtKB-KW"/>
</dbReference>
<evidence type="ECO:0000313" key="2">
    <source>
        <dbReference type="EMBL" id="PLO66350.1"/>
    </source>
</evidence>
<accession>A0A2J5PKU1</accession>
<evidence type="ECO:0000256" key="1">
    <source>
        <dbReference type="SAM" id="Phobius"/>
    </source>
</evidence>
<dbReference type="Gene3D" id="3.40.50.720">
    <property type="entry name" value="NAD(P)-binding Rossmann-like Domain"/>
    <property type="match status" value="1"/>
</dbReference>
<keyword evidence="1" id="KW-0472">Membrane</keyword>
<organism evidence="2 3">
    <name type="scientific">Klebsiella michiganensis</name>
    <dbReference type="NCBI Taxonomy" id="1134687"/>
    <lineage>
        <taxon>Bacteria</taxon>
        <taxon>Pseudomonadati</taxon>
        <taxon>Pseudomonadota</taxon>
        <taxon>Gammaproteobacteria</taxon>
        <taxon>Enterobacterales</taxon>
        <taxon>Enterobacteriaceae</taxon>
        <taxon>Klebsiella/Raoultella group</taxon>
        <taxon>Klebsiella</taxon>
    </lineage>
</organism>
<feature type="non-terminal residue" evidence="2">
    <location>
        <position position="305"/>
    </location>
</feature>
<name>A0A2J5PKU1_9ENTR</name>
<dbReference type="SUPFAM" id="SSF51735">
    <property type="entry name" value="NAD(P)-binding Rossmann-fold domains"/>
    <property type="match status" value="1"/>
</dbReference>
<reference evidence="2 3" key="2">
    <citation type="submission" date="2018-01" db="EMBL/GenBank/DDBJ databases">
        <title>Genomic study of Klebsiella pneumoniae.</title>
        <authorList>
            <person name="Yang Y."/>
            <person name="Bicalho R."/>
        </authorList>
    </citation>
    <scope>NUCLEOTIDE SEQUENCE [LARGE SCALE GENOMIC DNA]</scope>
    <source>
        <strain evidence="2 3">A10</strain>
    </source>
</reference>
<gene>
    <name evidence="2" type="ORF">CWN49_21155</name>
</gene>
<feature type="transmembrane region" description="Helical" evidence="1">
    <location>
        <begin position="80"/>
        <end position="101"/>
    </location>
</feature>
<reference evidence="2 3" key="1">
    <citation type="submission" date="2017-11" db="EMBL/GenBank/DDBJ databases">
        <authorList>
            <person name="Han C.G."/>
        </authorList>
    </citation>
    <scope>NUCLEOTIDE SEQUENCE [LARGE SCALE GENOMIC DNA]</scope>
    <source>
        <strain evidence="2 3">A10</strain>
    </source>
</reference>
<dbReference type="PANTHER" id="PTHR43318">
    <property type="entry name" value="UDP-N-ACETYLGLUCOSAMINE 4,6-DEHYDRATASE"/>
    <property type="match status" value="1"/>
</dbReference>
<proteinExistence type="predicted"/>
<protein>
    <submittedName>
        <fullName evidence="2">Undecaprenyl-phosphate glucose phosphotransferase</fullName>
    </submittedName>
</protein>
<feature type="transmembrane region" description="Helical" evidence="1">
    <location>
        <begin position="282"/>
        <end position="303"/>
    </location>
</feature>
<dbReference type="InterPro" id="IPR051203">
    <property type="entry name" value="Polysaccharide_Synthase-Rel"/>
</dbReference>
<dbReference type="InterPro" id="IPR036291">
    <property type="entry name" value="NAD(P)-bd_dom_sf"/>
</dbReference>
<dbReference type="AlphaFoldDB" id="A0A2J5PKU1"/>
<dbReference type="Proteomes" id="UP000234667">
    <property type="component" value="Unassembled WGS sequence"/>
</dbReference>